<name>A0ACC2V2R5_9TREE</name>
<protein>
    <submittedName>
        <fullName evidence="1">Uncharacterized protein</fullName>
    </submittedName>
</protein>
<evidence type="ECO:0000313" key="1">
    <source>
        <dbReference type="EMBL" id="KAJ9093297.1"/>
    </source>
</evidence>
<keyword evidence="2" id="KW-1185">Reference proteome</keyword>
<accession>A0ACC2V2R5</accession>
<proteinExistence type="predicted"/>
<sequence>MLLGFLLLFVRAVAASVYLGFPFSEQLPNVARVNQSYTFTMANTTYKSSDGTVLYSALNLPKWLSFDSGSRTFSGTPSKDDEGTFEITLSGTDSSDGSTISNNYSMIVSADKGLHLTSPDVMFTQIARYGDTNGHDGLVVKQGQQFSLKFDSSVFESDSGATRSIVAYYGRSLDRGSLPNWINFDSNTLTFSGTVPYVTSENAPSMEYGFSFIASDYKGYAGSEGIFKLVVGGHQLSTSLNETIKLNGTLRSEIDEQVPILSSVFLDGNKISRDNISTVSGEDLPDYLHFNLDNYTITGEFPEKSTFDNFTIMVYDVYGNSVELPYLIDAIGSVFTVKDLPDVNATRGQFFSYQLMKSIFTDYNNTKVSVALDNASWLTYHQDNMTFNGITPKKFDLLTAKITAESDYDEETKSLNINGVDKTKTSSSSSSSATSSSSSSPTPSSSSTEASNQNHKKSSGINRKALAIGLGVGIPAFLILLAALIFVVCLCRRRRNTNKDSDNPEADMSNTTATGFAANEKGTSEDTARQAGVLGALKSTNMESNSTSSSITHVDSHSDEDRFYDATEKPLKSWRADDVSDDANGGTAAGNAALYRASNGSMSTVNTEQLFSVRLIDDNSYRQSNQSSLPAGQFMSNGSLNALLNRSDSGNFQRIDSDGNIITSPNQSPKKKISRSPSENLHVLMEESGSRDVSGSSHNKQTLEPQDKPSGASSFKFLNRFNDSEPNSSNPSASSSDQQINQSLVGDFKATRHQDGTFQWLDNSRENLLPESPPISPVKARPVSQHSNGSRISINNYVGNKAKLVDFTRKGSLRESAYEPDYQYQEESAQIQNDSD</sequence>
<evidence type="ECO:0000313" key="2">
    <source>
        <dbReference type="Proteomes" id="UP001241377"/>
    </source>
</evidence>
<reference evidence="1" key="1">
    <citation type="submission" date="2023-04" db="EMBL/GenBank/DDBJ databases">
        <title>Draft Genome sequencing of Naganishia species isolated from polar environments using Oxford Nanopore Technology.</title>
        <authorList>
            <person name="Leo P."/>
            <person name="Venkateswaran K."/>
        </authorList>
    </citation>
    <scope>NUCLEOTIDE SEQUENCE</scope>
    <source>
        <strain evidence="1">MNA-CCFEE 5261</strain>
    </source>
</reference>
<dbReference type="EMBL" id="JASBWR010000125">
    <property type="protein sequence ID" value="KAJ9093297.1"/>
    <property type="molecule type" value="Genomic_DNA"/>
</dbReference>
<comment type="caution">
    <text evidence="1">The sequence shown here is derived from an EMBL/GenBank/DDBJ whole genome shotgun (WGS) entry which is preliminary data.</text>
</comment>
<dbReference type="Proteomes" id="UP001241377">
    <property type="component" value="Unassembled WGS sequence"/>
</dbReference>
<gene>
    <name evidence="1" type="ORF">QFC19_008424</name>
</gene>
<organism evidence="1 2">
    <name type="scientific">Naganishia cerealis</name>
    <dbReference type="NCBI Taxonomy" id="610337"/>
    <lineage>
        <taxon>Eukaryota</taxon>
        <taxon>Fungi</taxon>
        <taxon>Dikarya</taxon>
        <taxon>Basidiomycota</taxon>
        <taxon>Agaricomycotina</taxon>
        <taxon>Tremellomycetes</taxon>
        <taxon>Filobasidiales</taxon>
        <taxon>Filobasidiaceae</taxon>
        <taxon>Naganishia</taxon>
    </lineage>
</organism>